<reference evidence="5 6" key="1">
    <citation type="submission" date="2013-12" db="EMBL/GenBank/DDBJ databases">
        <title>Draft genome of the parsitic nematode Ancylostoma duodenale.</title>
        <authorList>
            <person name="Mitreva M."/>
        </authorList>
    </citation>
    <scope>NUCLEOTIDE SEQUENCE [LARGE SCALE GENOMIC DNA]</scope>
    <source>
        <strain evidence="5 6">Zhejiang</strain>
    </source>
</reference>
<name>A0A0C2CGD9_9BILA</name>
<dbReference type="InterPro" id="IPR016186">
    <property type="entry name" value="C-type_lectin-like/link_sf"/>
</dbReference>
<dbReference type="PANTHER" id="PTHR46490:SF6">
    <property type="entry name" value="ASIALOGLYCOPROTEIN RECEPTOR 1-LIKE-RELATED"/>
    <property type="match status" value="1"/>
</dbReference>
<dbReference type="EMBL" id="KN756640">
    <property type="protein sequence ID" value="KIH48837.1"/>
    <property type="molecule type" value="Genomic_DNA"/>
</dbReference>
<dbReference type="PANTHER" id="PTHR46490">
    <property type="entry name" value="C-TYPE LECTIN DOMAIN FAMILY 12 MEMBER A-RELATED"/>
    <property type="match status" value="1"/>
</dbReference>
<protein>
    <submittedName>
        <fullName evidence="5">Lectin C-type domain protein</fullName>
    </submittedName>
</protein>
<evidence type="ECO:0000313" key="6">
    <source>
        <dbReference type="Proteomes" id="UP000054047"/>
    </source>
</evidence>
<proteinExistence type="predicted"/>
<dbReference type="PROSITE" id="PS50041">
    <property type="entry name" value="C_TYPE_LECTIN_2"/>
    <property type="match status" value="1"/>
</dbReference>
<evidence type="ECO:0000256" key="2">
    <source>
        <dbReference type="ARBA" id="ARBA00023157"/>
    </source>
</evidence>
<accession>A0A0C2CGD9</accession>
<dbReference type="Proteomes" id="UP000054047">
    <property type="component" value="Unassembled WGS sequence"/>
</dbReference>
<dbReference type="Gene3D" id="3.10.100.10">
    <property type="entry name" value="Mannose-Binding Protein A, subunit A"/>
    <property type="match status" value="1"/>
</dbReference>
<keyword evidence="3" id="KW-0325">Glycoprotein</keyword>
<feature type="domain" description="C-type lectin" evidence="4">
    <location>
        <begin position="3"/>
        <end position="127"/>
    </location>
</feature>
<dbReference type="InterPro" id="IPR052309">
    <property type="entry name" value="C-type_Lectin_Domain_Fam1"/>
</dbReference>
<keyword evidence="1" id="KW-0430">Lectin</keyword>
<dbReference type="CDD" id="cd00037">
    <property type="entry name" value="CLECT"/>
    <property type="match status" value="1"/>
</dbReference>
<dbReference type="Pfam" id="PF00059">
    <property type="entry name" value="Lectin_C"/>
    <property type="match status" value="1"/>
</dbReference>
<evidence type="ECO:0000313" key="5">
    <source>
        <dbReference type="EMBL" id="KIH48837.1"/>
    </source>
</evidence>
<keyword evidence="2" id="KW-1015">Disulfide bond</keyword>
<dbReference type="AlphaFoldDB" id="A0A0C2CGD9"/>
<gene>
    <name evidence="5" type="ORF">ANCDUO_21090</name>
</gene>
<evidence type="ECO:0000259" key="4">
    <source>
        <dbReference type="PROSITE" id="PS50041"/>
    </source>
</evidence>
<dbReference type="OrthoDB" id="6133475at2759"/>
<dbReference type="InterPro" id="IPR016187">
    <property type="entry name" value="CTDL_fold"/>
</dbReference>
<sequence length="235" mass="26535">MRFKDSCYYIEMKKMDFAEAQLSCMERGATMFAADTVEEWLEVMAHTPLNYWSWAGLRYDNDAKQAKWKITGGGLAVSELDWLNSPATAENNGMNTVARCVAHYNGDVGKSYSFYYHCGMDFYSICEKNATLLELEVMAHTPLNYWSWAGLRYDNDAKQAKWKITGGGLAVSEIDWLNSPATAENNGMNTVARCVAHYNGDVGKSYSFYYHCGMDFYSICEKNATLLEVPADKGF</sequence>
<dbReference type="GO" id="GO:0030246">
    <property type="term" value="F:carbohydrate binding"/>
    <property type="evidence" value="ECO:0007669"/>
    <property type="project" value="UniProtKB-KW"/>
</dbReference>
<evidence type="ECO:0000256" key="3">
    <source>
        <dbReference type="ARBA" id="ARBA00023180"/>
    </source>
</evidence>
<organism evidence="5 6">
    <name type="scientific">Ancylostoma duodenale</name>
    <dbReference type="NCBI Taxonomy" id="51022"/>
    <lineage>
        <taxon>Eukaryota</taxon>
        <taxon>Metazoa</taxon>
        <taxon>Ecdysozoa</taxon>
        <taxon>Nematoda</taxon>
        <taxon>Chromadorea</taxon>
        <taxon>Rhabditida</taxon>
        <taxon>Rhabditina</taxon>
        <taxon>Rhabditomorpha</taxon>
        <taxon>Strongyloidea</taxon>
        <taxon>Ancylostomatidae</taxon>
        <taxon>Ancylostomatinae</taxon>
        <taxon>Ancylostoma</taxon>
    </lineage>
</organism>
<dbReference type="InterPro" id="IPR001304">
    <property type="entry name" value="C-type_lectin-like"/>
</dbReference>
<keyword evidence="6" id="KW-1185">Reference proteome</keyword>
<evidence type="ECO:0000256" key="1">
    <source>
        <dbReference type="ARBA" id="ARBA00022734"/>
    </source>
</evidence>
<dbReference type="SUPFAM" id="SSF56436">
    <property type="entry name" value="C-type lectin-like"/>
    <property type="match status" value="1"/>
</dbReference>